<dbReference type="EMBL" id="LR031576">
    <property type="protein sequence ID" value="VDD11766.1"/>
    <property type="molecule type" value="Genomic_DNA"/>
</dbReference>
<keyword evidence="1" id="KW-1133">Transmembrane helix</keyword>
<evidence type="ECO:0000256" key="1">
    <source>
        <dbReference type="SAM" id="Phobius"/>
    </source>
</evidence>
<name>A0A3P6C8U1_BRACM</name>
<evidence type="ECO:0000313" key="3">
    <source>
        <dbReference type="EMBL" id="VDD11766.1"/>
    </source>
</evidence>
<organism evidence="3">
    <name type="scientific">Brassica campestris</name>
    <name type="common">Field mustard</name>
    <dbReference type="NCBI Taxonomy" id="3711"/>
    <lineage>
        <taxon>Eukaryota</taxon>
        <taxon>Viridiplantae</taxon>
        <taxon>Streptophyta</taxon>
        <taxon>Embryophyta</taxon>
        <taxon>Tracheophyta</taxon>
        <taxon>Spermatophyta</taxon>
        <taxon>Magnoliopsida</taxon>
        <taxon>eudicotyledons</taxon>
        <taxon>Gunneridae</taxon>
        <taxon>Pentapetalae</taxon>
        <taxon>rosids</taxon>
        <taxon>malvids</taxon>
        <taxon>Brassicales</taxon>
        <taxon>Brassicaceae</taxon>
        <taxon>Brassiceae</taxon>
        <taxon>Brassica</taxon>
    </lineage>
</organism>
<dbReference type="EMBL" id="LS974620">
    <property type="protein sequence ID" value="CAG7906150.1"/>
    <property type="molecule type" value="Genomic_DNA"/>
</dbReference>
<reference evidence="3" key="1">
    <citation type="submission" date="2018-11" db="EMBL/GenBank/DDBJ databases">
        <authorList>
            <consortium name="Genoscope - CEA"/>
            <person name="William W."/>
        </authorList>
    </citation>
    <scope>NUCLEOTIDE SEQUENCE</scope>
</reference>
<dbReference type="Gramene" id="A04p10510.2_BraZ1">
    <property type="protein sequence ID" value="A04p10510.2_BraZ1.CDS"/>
    <property type="gene ID" value="A04g10510.2_BraZ1"/>
</dbReference>
<dbReference type="Proteomes" id="UP000694005">
    <property type="component" value="Chromosome A04"/>
</dbReference>
<keyword evidence="1" id="KW-0812">Transmembrane</keyword>
<sequence length="98" mass="11267">MEKIEINQGSQSRWIRLMILRKPATRNVMQTNTLDDFSNTSGTEDFQQQKVPPSQIFNNKRQMGHSRANVIVLATSEKLLSVSIFYIVNAVFVLARLR</sequence>
<proteinExistence type="predicted"/>
<dbReference type="AlphaFoldDB" id="A0A3P6C8U1"/>
<gene>
    <name evidence="3" type="ORF">BRAA04T16628Z</name>
    <name evidence="2" type="ORF">BRAPAZ1V2_A04P10510.2</name>
</gene>
<protein>
    <submittedName>
        <fullName evidence="2">Uncharacterized protein</fullName>
    </submittedName>
</protein>
<feature type="transmembrane region" description="Helical" evidence="1">
    <location>
        <begin position="79"/>
        <end position="97"/>
    </location>
</feature>
<evidence type="ECO:0000313" key="2">
    <source>
        <dbReference type="EMBL" id="CAG7906150.1"/>
    </source>
</evidence>
<keyword evidence="1" id="KW-0472">Membrane</keyword>
<accession>A0A3P6C8U1</accession>